<keyword evidence="5" id="KW-1185">Reference proteome</keyword>
<evidence type="ECO:0000256" key="1">
    <source>
        <dbReference type="PROSITE-ProRule" id="PRU00047"/>
    </source>
</evidence>
<keyword evidence="1" id="KW-0479">Metal-binding</keyword>
<dbReference type="AlphaFoldDB" id="A0A2T9Y1D0"/>
<dbReference type="EMBL" id="MBFT01000735">
    <property type="protein sequence ID" value="PVU87510.1"/>
    <property type="molecule type" value="Genomic_DNA"/>
</dbReference>
<accession>A0A2T9Y1D0</accession>
<name>A0A2T9Y1D0_9FUNG</name>
<dbReference type="EMBL" id="MBFT01000964">
    <property type="protein sequence ID" value="PVU86138.1"/>
    <property type="molecule type" value="Genomic_DNA"/>
</dbReference>
<dbReference type="PROSITE" id="PS50158">
    <property type="entry name" value="ZF_CCHC"/>
    <property type="match status" value="1"/>
</dbReference>
<dbReference type="GO" id="GO:0003676">
    <property type="term" value="F:nucleic acid binding"/>
    <property type="evidence" value="ECO:0007669"/>
    <property type="project" value="InterPro"/>
</dbReference>
<dbReference type="InterPro" id="IPR042246">
    <property type="entry name" value="ZCCHC9"/>
</dbReference>
<protein>
    <recommendedName>
        <fullName evidence="2">CCHC-type domain-containing protein</fullName>
    </recommendedName>
</protein>
<evidence type="ECO:0000313" key="4">
    <source>
        <dbReference type="EMBL" id="PVU87510.1"/>
    </source>
</evidence>
<dbReference type="STRING" id="61424.A0A2T9Y1D0"/>
<keyword evidence="1" id="KW-0863">Zinc-finger</keyword>
<evidence type="ECO:0000313" key="3">
    <source>
        <dbReference type="EMBL" id="PVU86138.1"/>
    </source>
</evidence>
<keyword evidence="1" id="KW-0862">Zinc</keyword>
<organism evidence="3 5">
    <name type="scientific">Furculomyces boomerangus</name>
    <dbReference type="NCBI Taxonomy" id="61424"/>
    <lineage>
        <taxon>Eukaryota</taxon>
        <taxon>Fungi</taxon>
        <taxon>Fungi incertae sedis</taxon>
        <taxon>Zoopagomycota</taxon>
        <taxon>Kickxellomycotina</taxon>
        <taxon>Harpellomycetes</taxon>
        <taxon>Harpellales</taxon>
        <taxon>Harpellaceae</taxon>
        <taxon>Furculomyces</taxon>
    </lineage>
</organism>
<evidence type="ECO:0000259" key="2">
    <source>
        <dbReference type="PROSITE" id="PS50158"/>
    </source>
</evidence>
<dbReference type="Proteomes" id="UP000245699">
    <property type="component" value="Unassembled WGS sequence"/>
</dbReference>
<dbReference type="Gene3D" id="4.10.60.10">
    <property type="entry name" value="Zinc finger, CCHC-type"/>
    <property type="match status" value="2"/>
</dbReference>
<dbReference type="OrthoDB" id="3863715at2759"/>
<reference evidence="3 5" key="1">
    <citation type="journal article" date="2018" name="MBio">
        <title>Comparative Genomics Reveals the Core Gene Toolbox for the Fungus-Insect Symbiosis.</title>
        <authorList>
            <person name="Wang Y."/>
            <person name="Stata M."/>
            <person name="Wang W."/>
            <person name="Stajich J.E."/>
            <person name="White M.M."/>
            <person name="Moncalvo J.M."/>
        </authorList>
    </citation>
    <scope>NUCLEOTIDE SEQUENCE [LARGE SCALE GENOMIC DNA]</scope>
    <source>
        <strain evidence="3 5">AUS-77-4</strain>
    </source>
</reference>
<dbReference type="InterPro" id="IPR001878">
    <property type="entry name" value="Znf_CCHC"/>
</dbReference>
<dbReference type="GO" id="GO:0005730">
    <property type="term" value="C:nucleolus"/>
    <property type="evidence" value="ECO:0007669"/>
    <property type="project" value="TreeGrafter"/>
</dbReference>
<proteinExistence type="predicted"/>
<dbReference type="Pfam" id="PF00098">
    <property type="entry name" value="zf-CCHC"/>
    <property type="match status" value="1"/>
</dbReference>
<dbReference type="SUPFAM" id="SSF57756">
    <property type="entry name" value="Retrovirus zinc finger-like domains"/>
    <property type="match status" value="1"/>
</dbReference>
<dbReference type="SMART" id="SM00343">
    <property type="entry name" value="ZnF_C2HC"/>
    <property type="match status" value="3"/>
</dbReference>
<feature type="domain" description="CCHC-type" evidence="2">
    <location>
        <begin position="76"/>
        <end position="91"/>
    </location>
</feature>
<sequence length="186" mass="20603">MRVKKDHLEASKFVSKPLMPKKSELSNSKNYNQKIPIFKGPNSGKILSKFQICFGCRGKGHSLKDCRNVKETQVICYHCGSDEHITKNCPSPGKSHLSSKCPQNTKGLYPNGGSCKFCGSVNHLSRSCKPIQDRELLTTVGKMDSNQGGDDDDVFLALKKIQDDKLALRASRAAQKPAQTKKVVFF</sequence>
<gene>
    <name evidence="4" type="ORF">BB559_006004</name>
    <name evidence="3" type="ORF">BB559_006644</name>
</gene>
<dbReference type="PANTHER" id="PTHR46242:SF1">
    <property type="entry name" value="ZINC FINGER CCHC DOMAIN-CONTAINING PROTEIN 9"/>
    <property type="match status" value="1"/>
</dbReference>
<comment type="caution">
    <text evidence="3">The sequence shown here is derived from an EMBL/GenBank/DDBJ whole genome shotgun (WGS) entry which is preliminary data.</text>
</comment>
<dbReference type="GO" id="GO:0008270">
    <property type="term" value="F:zinc ion binding"/>
    <property type="evidence" value="ECO:0007669"/>
    <property type="project" value="UniProtKB-KW"/>
</dbReference>
<evidence type="ECO:0000313" key="5">
    <source>
        <dbReference type="Proteomes" id="UP000245699"/>
    </source>
</evidence>
<dbReference type="PANTHER" id="PTHR46242">
    <property type="entry name" value="ZINC FINGER CCHC DOMAIN-CONTAINING PROTEIN 9 ZCCHC9"/>
    <property type="match status" value="1"/>
</dbReference>
<dbReference type="InterPro" id="IPR036875">
    <property type="entry name" value="Znf_CCHC_sf"/>
</dbReference>